<dbReference type="EMBL" id="ACCH01000474">
    <property type="protein sequence ID" value="EEF86698.1"/>
    <property type="molecule type" value="Genomic_DNA"/>
</dbReference>
<evidence type="ECO:0000313" key="2">
    <source>
        <dbReference type="EMBL" id="EEF86698.1"/>
    </source>
</evidence>
<gene>
    <name evidence="2" type="ORF">BACCELL_05704</name>
</gene>
<dbReference type="Pfam" id="PF08800">
    <property type="entry name" value="BT4734-like_N"/>
    <property type="match status" value="1"/>
</dbReference>
<dbReference type="RefSeq" id="WP_007215035.1">
    <property type="nucleotide sequence ID" value="NZ_EQ973500.1"/>
</dbReference>
<evidence type="ECO:0000259" key="1">
    <source>
        <dbReference type="Pfam" id="PF08800"/>
    </source>
</evidence>
<name>E2NN09_9BACE</name>
<feature type="non-terminal residue" evidence="2">
    <location>
        <position position="337"/>
    </location>
</feature>
<feature type="domain" description="BT4734-like N-terminal" evidence="1">
    <location>
        <begin position="58"/>
        <end position="190"/>
    </location>
</feature>
<dbReference type="PANTHER" id="PTHR34985">
    <property type="entry name" value="SLR0554 PROTEIN"/>
    <property type="match status" value="1"/>
</dbReference>
<dbReference type="InterPro" id="IPR014907">
    <property type="entry name" value="BT4734-like_N"/>
</dbReference>
<dbReference type="Proteomes" id="UP000003711">
    <property type="component" value="Unassembled WGS sequence"/>
</dbReference>
<reference evidence="2 3" key="1">
    <citation type="submission" date="2008-12" db="EMBL/GenBank/DDBJ databases">
        <authorList>
            <person name="Fulton L."/>
            <person name="Clifton S."/>
            <person name="Fulton B."/>
            <person name="Xu J."/>
            <person name="Minx P."/>
            <person name="Pepin K.H."/>
            <person name="Johnson M."/>
            <person name="Bhonagiri V."/>
            <person name="Nash W.E."/>
            <person name="Mardis E.R."/>
            <person name="Wilson R.K."/>
        </authorList>
    </citation>
    <scope>NUCLEOTIDE SEQUENCE [LARGE SCALE GENOMIC DNA]</scope>
    <source>
        <strain evidence="2 3">DSM 14838</strain>
    </source>
</reference>
<proteinExistence type="predicted"/>
<sequence length="337" mass="39154">MKITLIRESRESGKETLSTCEADAWIDRIKTETKEEHVTRLRSMLFYTNPDSGGYYEHIDKLPRIYPSVEFGRSRNNGRKLKHYNGIVMLEVNHLAGLSEVELVKRQAALLPQTWAAFAGSSGRSVKIWVKFALPDGNLPVKVENMESFHAHAYRMAVQCYQPILPFPLTLREPSMTQSCRMTVDAYPYFNRQAIPFCLEQPFGMPGEETFRQRQLTEKNPLLRLKPGYETSQTFTLLFETTLSKALNEMEEWKRGDDLQQLLVCLAEHCFKAGIPEEETVRQVMIHYFKQADEQTVRTTVHNLYQECKGFGKKKSLTPEQAIAFQLNEFMERRYEF</sequence>
<reference evidence="2 3" key="2">
    <citation type="submission" date="2009-01" db="EMBL/GenBank/DDBJ databases">
        <title>Draft genome sequence of Bacteroides cellulosilyticus (DSM 14838).</title>
        <authorList>
            <person name="Sudarsanam P."/>
            <person name="Ley R."/>
            <person name="Guruge J."/>
            <person name="Turnbaugh P.J."/>
            <person name="Mahowald M."/>
            <person name="Liep D."/>
            <person name="Gordon J."/>
        </authorList>
    </citation>
    <scope>NUCLEOTIDE SEQUENCE [LARGE SCALE GENOMIC DNA]</scope>
    <source>
        <strain evidence="2 3">DSM 14838</strain>
    </source>
</reference>
<protein>
    <submittedName>
        <fullName evidence="2">VirE N-terminal domain protein</fullName>
    </submittedName>
</protein>
<accession>E2NN09</accession>
<dbReference type="HOGENOM" id="CLU_024375_3_0_10"/>
<evidence type="ECO:0000313" key="3">
    <source>
        <dbReference type="Proteomes" id="UP000003711"/>
    </source>
</evidence>
<dbReference type="PANTHER" id="PTHR34985:SF1">
    <property type="entry name" value="SLR0554 PROTEIN"/>
    <property type="match status" value="1"/>
</dbReference>
<organism evidence="2 3">
    <name type="scientific">Bacteroides cellulosilyticus DSM 14838</name>
    <dbReference type="NCBI Taxonomy" id="537012"/>
    <lineage>
        <taxon>Bacteria</taxon>
        <taxon>Pseudomonadati</taxon>
        <taxon>Bacteroidota</taxon>
        <taxon>Bacteroidia</taxon>
        <taxon>Bacteroidales</taxon>
        <taxon>Bacteroidaceae</taxon>
        <taxon>Bacteroides</taxon>
    </lineage>
</organism>
<comment type="caution">
    <text evidence="2">The sequence shown here is derived from an EMBL/GenBank/DDBJ whole genome shotgun (WGS) entry which is preliminary data.</text>
</comment>
<dbReference type="AlphaFoldDB" id="E2NN09"/>